<dbReference type="Gene3D" id="3.30.420.10">
    <property type="entry name" value="Ribonuclease H-like superfamily/Ribonuclease H"/>
    <property type="match status" value="1"/>
</dbReference>
<dbReference type="WBParaSite" id="SMRG1_70780.1">
    <property type="protein sequence ID" value="SMRG1_70780.1"/>
    <property type="gene ID" value="SMRG1_70780"/>
</dbReference>
<dbReference type="InterPro" id="IPR041588">
    <property type="entry name" value="Integrase_H2C2"/>
</dbReference>
<evidence type="ECO:0000259" key="2">
    <source>
        <dbReference type="PROSITE" id="PS50994"/>
    </source>
</evidence>
<name>A0AA85A8P6_9TREM</name>
<feature type="domain" description="Integrase catalytic" evidence="2">
    <location>
        <begin position="1426"/>
        <end position="1613"/>
    </location>
</feature>
<dbReference type="GO" id="GO:0003676">
    <property type="term" value="F:nucleic acid binding"/>
    <property type="evidence" value="ECO:0007669"/>
    <property type="project" value="InterPro"/>
</dbReference>
<dbReference type="Pfam" id="PF03564">
    <property type="entry name" value="DUF1759"/>
    <property type="match status" value="1"/>
</dbReference>
<dbReference type="InterPro" id="IPR021109">
    <property type="entry name" value="Peptidase_aspartic_dom_sf"/>
</dbReference>
<evidence type="ECO:0000256" key="1">
    <source>
        <dbReference type="SAM" id="MobiDB-lite"/>
    </source>
</evidence>
<evidence type="ECO:0000313" key="3">
    <source>
        <dbReference type="Proteomes" id="UP000050790"/>
    </source>
</evidence>
<evidence type="ECO:0000313" key="4">
    <source>
        <dbReference type="WBParaSite" id="SMRG1_70780.1"/>
    </source>
</evidence>
<dbReference type="GO" id="GO:0015074">
    <property type="term" value="P:DNA integration"/>
    <property type="evidence" value="ECO:0007669"/>
    <property type="project" value="InterPro"/>
</dbReference>
<reference evidence="4" key="1">
    <citation type="submission" date="2023-11" db="UniProtKB">
        <authorList>
            <consortium name="WormBaseParasite"/>
        </authorList>
    </citation>
    <scope>IDENTIFICATION</scope>
</reference>
<dbReference type="InterPro" id="IPR040676">
    <property type="entry name" value="DUF5641"/>
</dbReference>
<dbReference type="InterPro" id="IPR001584">
    <property type="entry name" value="Integrase_cat-core"/>
</dbReference>
<dbReference type="Pfam" id="PF18701">
    <property type="entry name" value="DUF5641"/>
    <property type="match status" value="1"/>
</dbReference>
<feature type="compositionally biased region" description="Basic and acidic residues" evidence="1">
    <location>
        <begin position="1"/>
        <end position="12"/>
    </location>
</feature>
<dbReference type="InterPro" id="IPR036397">
    <property type="entry name" value="RNaseH_sf"/>
</dbReference>
<dbReference type="Proteomes" id="UP000050790">
    <property type="component" value="Unassembled WGS sequence"/>
</dbReference>
<organism evidence="3 4">
    <name type="scientific">Schistosoma margrebowiei</name>
    <dbReference type="NCBI Taxonomy" id="48269"/>
    <lineage>
        <taxon>Eukaryota</taxon>
        <taxon>Metazoa</taxon>
        <taxon>Spiralia</taxon>
        <taxon>Lophotrochozoa</taxon>
        <taxon>Platyhelminthes</taxon>
        <taxon>Trematoda</taxon>
        <taxon>Digenea</taxon>
        <taxon>Strigeidida</taxon>
        <taxon>Schistosomatoidea</taxon>
        <taxon>Schistosomatidae</taxon>
        <taxon>Schistosoma</taxon>
    </lineage>
</organism>
<dbReference type="Pfam" id="PF05380">
    <property type="entry name" value="Peptidase_A17"/>
    <property type="match status" value="1"/>
</dbReference>
<dbReference type="InterPro" id="IPR012337">
    <property type="entry name" value="RNaseH-like_sf"/>
</dbReference>
<dbReference type="Gene3D" id="3.30.70.270">
    <property type="match status" value="1"/>
</dbReference>
<dbReference type="PROSITE" id="PS50994">
    <property type="entry name" value="INTEGRASE"/>
    <property type="match status" value="1"/>
</dbReference>
<dbReference type="Gene3D" id="2.40.70.10">
    <property type="entry name" value="Acid Proteases"/>
    <property type="match status" value="1"/>
</dbReference>
<dbReference type="Gene3D" id="3.10.10.10">
    <property type="entry name" value="HIV Type 1 Reverse Transcriptase, subunit A, domain 1"/>
    <property type="match status" value="1"/>
</dbReference>
<accession>A0AA85A8P6</accession>
<feature type="region of interest" description="Disordered" evidence="1">
    <location>
        <begin position="1"/>
        <end position="29"/>
    </location>
</feature>
<dbReference type="SUPFAM" id="SSF53098">
    <property type="entry name" value="Ribonuclease H-like"/>
    <property type="match status" value="1"/>
</dbReference>
<dbReference type="InterPro" id="IPR005312">
    <property type="entry name" value="DUF1759"/>
</dbReference>
<protein>
    <recommendedName>
        <fullName evidence="2">Integrase catalytic domain-containing protein</fullName>
    </recommendedName>
</protein>
<dbReference type="InterPro" id="IPR008042">
    <property type="entry name" value="Retrotrans_Pao"/>
</dbReference>
<dbReference type="PANTHER" id="PTHR47331">
    <property type="entry name" value="PHD-TYPE DOMAIN-CONTAINING PROTEIN"/>
    <property type="match status" value="1"/>
</dbReference>
<dbReference type="SUPFAM" id="SSF56672">
    <property type="entry name" value="DNA/RNA polymerases"/>
    <property type="match status" value="1"/>
</dbReference>
<dbReference type="InterPro" id="IPR043128">
    <property type="entry name" value="Rev_trsase/Diguanyl_cyclase"/>
</dbReference>
<dbReference type="Pfam" id="PF17921">
    <property type="entry name" value="Integrase_H2C2"/>
    <property type="match status" value="1"/>
</dbReference>
<dbReference type="CDD" id="cd01644">
    <property type="entry name" value="RT_pepA17"/>
    <property type="match status" value="1"/>
</dbReference>
<proteinExistence type="predicted"/>
<sequence>MSMESRKTDHIPELSPHYSETHSDDQLGGNTYRMDPLLELELAKVRLAQTEKEIELERLRQKGREHYNQVMADKAMTYESTSVVDVPPRKDWVTMMFRALDLPKKEIIRFDGNPMNYWSFIRNFEDCFDESIGFRSRLNYLIQYCDGEAKNTIVHCALLEPEEGYRKALDLLEEAFGQKHIVAHAFIDKMLNIPAIKGTDPYNLRRLSREMHICELTLTQMNYVSDLNSTKTIECMFLKLPLHLQREWVKVACRILKTGREPSFKDLCEFVKEQSDIANTRYGLLVNRGSNSGNKDVGVLKRKFSTDYNAARISYASASDGNALLRSSSCLECSSNHSLDQCQKFKDKSVRERKEFVLRHKLCNVCLKANHVAKNCRSPRSCTVEGCGWKHHTLLHELREEPRNTNMDAHINTQICMEKSAERVQKQAAFAIVPVLVRNGEKVAQTCAFLDSGSDASLITEDLAKRLNLEGEPKMISLKTLDNHSTIQCKEVQLEVSSLDSSSSFKIPNVWTVERLPMLHRTVPTMSQIKSWTHLKDISFPGVEDENVKLLIGCNAPSVHEMKEIRTGKPNEPFAVKTPLGWTLFGSYREPCKSNCALNHLSAKEELEDKFEQLYSTEFKDPFSRTISMSVEDRIALGAISNSVQRLNGHYQIALPWRHNHKLPNNRELAERRLSCLKGRLIRDKKLFQDYVDSMTRYVERDYAEKVNDNHSDGRIWYLPHHPVFHPKKPNKLRIVFDCAAQYAGTSLNKNLYSGPDLVNSLVDVFTRFRQRPVGLTADIEAMFHQVIVPPPDRDVLRYLWWPGGDLEKEPEIYRMKVHLFGATSSPCCATFALQKTISDNQDKFPRAVTQAAKEQFYVDDLLISVDTIEEAKLTYSHFKRLLSLGGFNLTKWTSNSVEVLEFIPEEDRAEGSIIVCESNETSKRTLGIEWNVRTDELCFKVHEFHGNPTRRNVLSYVASIFDPIGFVAPIILPAKVILQDTCRQKLDWDAELPIDCRAKWNNWCRNIKGLDHLRIPRCLKPGFEPSSAQIHCFADASELAYGVVAYIRYESVSGQIHCSFLLARSRVAPLKLVTIPRMELTACVLCAKVGRHIREQLSIPISSVIYWTDSTVVLHCIKNTTKRFERFVSNRLETIHELSTPSQWRYVKGKLNPADHASRGLSLNDKAKVREWLQGPRFLWEEENKWPNLEKIENTIAHVSTEDFELPRHDNEFLDRFRTCKSWSRLLRVFSYCRRLINNMLNKRNGNRLTLGALSAQDIENSKNDIIKLVQSIAYPAEKRILNSSPLTLGENAFRQQKGQEAMDEVNRRKKLIRQSSIRNLNPFMFEGKIRVGGRLQLSCLPFETKYPIILPNNHFVTDMIIMRYHVINAHVGVTQTLSSIREEYWIVRGYSAVRKVLKRCFLCRRLYPKPCSQLMAPLPEYRIETHSPPFSQVGVDYFGPFYAKRGRVVEKRYGCLFTCLSIRAVHIEMACSLDTDSFLCALTRFIARRGCPKRIFSDNGTNFRGADASLRQIIRSWNTNKIENHLKERECEWRFNPPRASHRGGVWERIIRSIRRILRALLFQNALTDETLQTFLTEAERILNDRPLVKITDDPGTLEALTPNKLLMIHKKLSFDDGSADKTLLYNKRWKEAQRLTTAFWNGWIKEYLPTLQARDKWLDVHKNLQPGDLVLVSNVEMNRGLWPKAIVEQVSYGPDGRVRTAKLRTSNEEIVRDVRSLCLLEEAGCLTATTALDNGRGARFGGKCKM</sequence>
<dbReference type="PANTHER" id="PTHR47331:SF1">
    <property type="entry name" value="GAG-LIKE PROTEIN"/>
    <property type="match status" value="1"/>
</dbReference>
<dbReference type="InterPro" id="IPR043502">
    <property type="entry name" value="DNA/RNA_pol_sf"/>
</dbReference>